<dbReference type="Proteomes" id="UP000183994">
    <property type="component" value="Unassembled WGS sequence"/>
</dbReference>
<dbReference type="InterPro" id="IPR003660">
    <property type="entry name" value="HAMP_dom"/>
</dbReference>
<dbReference type="InterPro" id="IPR032255">
    <property type="entry name" value="HBM"/>
</dbReference>
<keyword evidence="2" id="KW-0145">Chemotaxis</keyword>
<dbReference type="CDD" id="cd11386">
    <property type="entry name" value="MCP_signal"/>
    <property type="match status" value="1"/>
</dbReference>
<dbReference type="SMART" id="SM01358">
    <property type="entry name" value="HBM"/>
    <property type="match status" value="1"/>
</dbReference>
<feature type="domain" description="HBM" evidence="9">
    <location>
        <begin position="45"/>
        <end position="285"/>
    </location>
</feature>
<dbReference type="Gene3D" id="1.20.1440.210">
    <property type="match status" value="1"/>
</dbReference>
<reference evidence="11" key="1">
    <citation type="submission" date="2016-11" db="EMBL/GenBank/DDBJ databases">
        <authorList>
            <person name="Varghese N."/>
            <person name="Submissions S."/>
        </authorList>
    </citation>
    <scope>NUCLEOTIDE SEQUENCE [LARGE SCALE GENOMIC DNA]</scope>
    <source>
        <strain evidence="11">DSM 16219</strain>
    </source>
</reference>
<comment type="similarity">
    <text evidence="3">Belongs to the methyl-accepting chemotaxis (MCP) protein family.</text>
</comment>
<dbReference type="PANTHER" id="PTHR43531">
    <property type="entry name" value="PROTEIN ICFG"/>
    <property type="match status" value="1"/>
</dbReference>
<gene>
    <name evidence="10" type="ORF">SAMN02745216_01345</name>
</gene>
<evidence type="ECO:0000259" key="8">
    <source>
        <dbReference type="PROSITE" id="PS50885"/>
    </source>
</evidence>
<dbReference type="GO" id="GO:0007165">
    <property type="term" value="P:signal transduction"/>
    <property type="evidence" value="ECO:0007669"/>
    <property type="project" value="UniProtKB-KW"/>
</dbReference>
<dbReference type="SUPFAM" id="SSF58104">
    <property type="entry name" value="Methyl-accepting chemotaxis protein (MCP) signaling domain"/>
    <property type="match status" value="1"/>
</dbReference>
<dbReference type="FunFam" id="1.10.287.950:FF:000001">
    <property type="entry name" value="Methyl-accepting chemotaxis sensory transducer"/>
    <property type="match status" value="1"/>
</dbReference>
<dbReference type="CDD" id="cd06225">
    <property type="entry name" value="HAMP"/>
    <property type="match status" value="1"/>
</dbReference>
<proteinExistence type="inferred from homology"/>
<dbReference type="InterPro" id="IPR004089">
    <property type="entry name" value="MCPsignal_dom"/>
</dbReference>
<protein>
    <submittedName>
        <fullName evidence="10">Methyl-accepting chemotaxis protein</fullName>
    </submittedName>
</protein>
<evidence type="ECO:0000256" key="4">
    <source>
        <dbReference type="PROSITE-ProRule" id="PRU00284"/>
    </source>
</evidence>
<evidence type="ECO:0000259" key="9">
    <source>
        <dbReference type="PROSITE" id="PS51753"/>
    </source>
</evidence>
<organism evidence="10 11">
    <name type="scientific">Desulfatibacillum alkenivorans DSM 16219</name>
    <dbReference type="NCBI Taxonomy" id="1121393"/>
    <lineage>
        <taxon>Bacteria</taxon>
        <taxon>Pseudomonadati</taxon>
        <taxon>Thermodesulfobacteriota</taxon>
        <taxon>Desulfobacteria</taxon>
        <taxon>Desulfobacterales</taxon>
        <taxon>Desulfatibacillaceae</taxon>
        <taxon>Desulfatibacillum</taxon>
    </lineage>
</organism>
<accession>A0A1M6I3V5</accession>
<evidence type="ECO:0000313" key="11">
    <source>
        <dbReference type="Proteomes" id="UP000183994"/>
    </source>
</evidence>
<dbReference type="PANTHER" id="PTHR43531:SF11">
    <property type="entry name" value="METHYL-ACCEPTING CHEMOTAXIS PROTEIN 3"/>
    <property type="match status" value="1"/>
</dbReference>
<name>A0A1M6I3V5_9BACT</name>
<dbReference type="Pfam" id="PF12729">
    <property type="entry name" value="4HB_MCP_1"/>
    <property type="match status" value="1"/>
</dbReference>
<keyword evidence="4" id="KW-0807">Transducer</keyword>
<dbReference type="PROSITE" id="PS50885">
    <property type="entry name" value="HAMP"/>
    <property type="match status" value="1"/>
</dbReference>
<dbReference type="InterPro" id="IPR051310">
    <property type="entry name" value="MCP_chemotaxis"/>
</dbReference>
<dbReference type="Gene3D" id="1.10.287.950">
    <property type="entry name" value="Methyl-accepting chemotaxis protein"/>
    <property type="match status" value="1"/>
</dbReference>
<keyword evidence="6" id="KW-1133">Transmembrane helix</keyword>
<dbReference type="Gene3D" id="1.10.8.500">
    <property type="entry name" value="HAMP domain in histidine kinase"/>
    <property type="match status" value="1"/>
</dbReference>
<evidence type="ECO:0000256" key="5">
    <source>
        <dbReference type="SAM" id="MobiDB-lite"/>
    </source>
</evidence>
<dbReference type="SMART" id="SM00283">
    <property type="entry name" value="MA"/>
    <property type="match status" value="1"/>
</dbReference>
<keyword evidence="11" id="KW-1185">Reference proteome</keyword>
<dbReference type="Pfam" id="PF00672">
    <property type="entry name" value="HAMP"/>
    <property type="match status" value="1"/>
</dbReference>
<dbReference type="PRINTS" id="PR00260">
    <property type="entry name" value="CHEMTRNSDUCR"/>
</dbReference>
<dbReference type="RefSeq" id="WP_073474286.1">
    <property type="nucleotide sequence ID" value="NZ_FQZU01000006.1"/>
</dbReference>
<evidence type="ECO:0000259" key="7">
    <source>
        <dbReference type="PROSITE" id="PS50111"/>
    </source>
</evidence>
<evidence type="ECO:0000256" key="2">
    <source>
        <dbReference type="ARBA" id="ARBA00022500"/>
    </source>
</evidence>
<dbReference type="STRING" id="1121393.SAMN02745216_01345"/>
<feature type="domain" description="HAMP" evidence="8">
    <location>
        <begin position="319"/>
        <end position="370"/>
    </location>
</feature>
<dbReference type="SMART" id="SM00304">
    <property type="entry name" value="HAMP"/>
    <property type="match status" value="1"/>
</dbReference>
<evidence type="ECO:0000256" key="3">
    <source>
        <dbReference type="ARBA" id="ARBA00029447"/>
    </source>
</evidence>
<dbReference type="OrthoDB" id="5430911at2"/>
<dbReference type="PROSITE" id="PS51753">
    <property type="entry name" value="HBM"/>
    <property type="match status" value="1"/>
</dbReference>
<evidence type="ECO:0000256" key="1">
    <source>
        <dbReference type="ARBA" id="ARBA00004370"/>
    </source>
</evidence>
<sequence length="720" mass="77251">MLKNMTVGRKIFLGFISVLVLLSAVGFISYEALVGASQGFTSYREMARDANLGGQLQANMLMVRMQVKDFLITGSAEHIRQFDAYWNKMEQFQAQAQKEILDPERAAMIDSIETRLGEYKTSFGQVVERMNQRNAYVSDVLDQKGPFMEKTLSKIMVSAHNDDDASAAYYTGTALRGLLLGRLYMAKFLNSNDLKDVERVQQEFSGMQEALGILDRELDNPERREMLAAVAAAKNQYITAFDKLVQVIKERNGIIADSLDRIGPEVAQDIEDVKLSIKEVQDELGPKLVASNKKSLSLIVIVGAGAILGGLLLALVITRGITRPIQRVVDFAGKLRAGDLSAQLEEGKDEIGVMSSELNSVVEALRRKERIAAAIAKGDLNQDVSLASDKDSFGKALRTMVSSLNGIVGRLYVAADQVDTSSKQVSESSMSLSQGATEQASSLEEITSSMTEISAQTKTNADNAGEASNLAVEATGAAEKGVSRMAEMTNSMSTISESSQEIAKIIKVIDDIAFQTNLLALNAAVESARAGVHGKGFAVVAQEVRTLASRSAKAAQGVSDLIENAVNNIHEGAKIAENTSQALDEIQSSVSKAANLVADIAVSSNEQAKGIYQVNEGLSQIDSVTQQNAANAEETSAASMELSSQATALRGVLAFFQTGAAASGEAPRAAAPEVRPLGIASQSQKALPREPEAWGGDSLARSQVRPDQLISLDDSEFDRY</sequence>
<keyword evidence="6" id="KW-0472">Membrane</keyword>
<dbReference type="InterPro" id="IPR024478">
    <property type="entry name" value="HlyB_4HB_MCP"/>
</dbReference>
<evidence type="ECO:0000313" key="10">
    <source>
        <dbReference type="EMBL" id="SHJ29129.1"/>
    </source>
</evidence>
<feature type="transmembrane region" description="Helical" evidence="6">
    <location>
        <begin position="296"/>
        <end position="317"/>
    </location>
</feature>
<keyword evidence="6" id="KW-0812">Transmembrane</keyword>
<dbReference type="SUPFAM" id="SSF158472">
    <property type="entry name" value="HAMP domain-like"/>
    <property type="match status" value="1"/>
</dbReference>
<feature type="domain" description="Methyl-accepting transducer" evidence="7">
    <location>
        <begin position="414"/>
        <end position="643"/>
    </location>
</feature>
<dbReference type="AlphaFoldDB" id="A0A1M6I3V5"/>
<dbReference type="EMBL" id="FQZU01000006">
    <property type="protein sequence ID" value="SHJ29129.1"/>
    <property type="molecule type" value="Genomic_DNA"/>
</dbReference>
<comment type="subcellular location">
    <subcellularLocation>
        <location evidence="1">Membrane</location>
    </subcellularLocation>
</comment>
<dbReference type="InterPro" id="IPR004090">
    <property type="entry name" value="Chemotax_Me-accpt_rcpt"/>
</dbReference>
<dbReference type="GO" id="GO:0004888">
    <property type="term" value="F:transmembrane signaling receptor activity"/>
    <property type="evidence" value="ECO:0007669"/>
    <property type="project" value="InterPro"/>
</dbReference>
<dbReference type="GO" id="GO:0006935">
    <property type="term" value="P:chemotaxis"/>
    <property type="evidence" value="ECO:0007669"/>
    <property type="project" value="UniProtKB-KW"/>
</dbReference>
<dbReference type="GO" id="GO:0005886">
    <property type="term" value="C:plasma membrane"/>
    <property type="evidence" value="ECO:0007669"/>
    <property type="project" value="TreeGrafter"/>
</dbReference>
<dbReference type="Pfam" id="PF00015">
    <property type="entry name" value="MCPsignal"/>
    <property type="match status" value="1"/>
</dbReference>
<feature type="region of interest" description="Disordered" evidence="5">
    <location>
        <begin position="664"/>
        <end position="700"/>
    </location>
</feature>
<feature type="compositionally biased region" description="Low complexity" evidence="5">
    <location>
        <begin position="664"/>
        <end position="676"/>
    </location>
</feature>
<dbReference type="PROSITE" id="PS50111">
    <property type="entry name" value="CHEMOTAXIS_TRANSDUC_2"/>
    <property type="match status" value="1"/>
</dbReference>
<evidence type="ECO:0000256" key="6">
    <source>
        <dbReference type="SAM" id="Phobius"/>
    </source>
</evidence>